<dbReference type="SUPFAM" id="SSF51735">
    <property type="entry name" value="NAD(P)-binding Rossmann-fold domains"/>
    <property type="match status" value="1"/>
</dbReference>
<comment type="similarity">
    <text evidence="1">Belongs to the short-chain dehydrogenases/reductases (SDR) family.</text>
</comment>
<evidence type="ECO:0000313" key="4">
    <source>
        <dbReference type="Proteomes" id="UP000199647"/>
    </source>
</evidence>
<dbReference type="Proteomes" id="UP000199647">
    <property type="component" value="Unassembled WGS sequence"/>
</dbReference>
<dbReference type="PANTHER" id="PTHR43391:SF86">
    <property type="entry name" value="SHORT-CHAIN DEHYDROGENASE_REDUCTASE FAMILY PROTEIN"/>
    <property type="match status" value="1"/>
</dbReference>
<dbReference type="InterPro" id="IPR036291">
    <property type="entry name" value="NAD(P)-bd_dom_sf"/>
</dbReference>
<dbReference type="PRINTS" id="PR00080">
    <property type="entry name" value="SDRFAMILY"/>
</dbReference>
<keyword evidence="2" id="KW-0560">Oxidoreductase</keyword>
<dbReference type="Pfam" id="PF00106">
    <property type="entry name" value="adh_short"/>
    <property type="match status" value="1"/>
</dbReference>
<protein>
    <submittedName>
        <fullName evidence="3">Short chain dehydrogenase</fullName>
    </submittedName>
</protein>
<dbReference type="InterPro" id="IPR002347">
    <property type="entry name" value="SDR_fam"/>
</dbReference>
<dbReference type="Gene3D" id="3.40.50.720">
    <property type="entry name" value="NAD(P)-binding Rossmann-like Domain"/>
    <property type="match status" value="1"/>
</dbReference>
<evidence type="ECO:0000256" key="1">
    <source>
        <dbReference type="ARBA" id="ARBA00006484"/>
    </source>
</evidence>
<evidence type="ECO:0000313" key="3">
    <source>
        <dbReference type="EMBL" id="SER48409.1"/>
    </source>
</evidence>
<dbReference type="PANTHER" id="PTHR43391">
    <property type="entry name" value="RETINOL DEHYDROGENASE-RELATED"/>
    <property type="match status" value="1"/>
</dbReference>
<reference evidence="3 4" key="1">
    <citation type="submission" date="2016-10" db="EMBL/GenBank/DDBJ databases">
        <authorList>
            <person name="de Groot N.N."/>
        </authorList>
    </citation>
    <scope>NUCLEOTIDE SEQUENCE [LARGE SCALE GENOMIC DNA]</scope>
    <source>
        <strain evidence="3 4">A52C2</strain>
    </source>
</reference>
<keyword evidence="4" id="KW-1185">Reference proteome</keyword>
<dbReference type="EMBL" id="FOFG01000021">
    <property type="protein sequence ID" value="SER48409.1"/>
    <property type="molecule type" value="Genomic_DNA"/>
</dbReference>
<accession>A0A1H9PKS0</accession>
<proteinExistence type="inferred from homology"/>
<dbReference type="GO" id="GO:0005829">
    <property type="term" value="C:cytosol"/>
    <property type="evidence" value="ECO:0007669"/>
    <property type="project" value="TreeGrafter"/>
</dbReference>
<dbReference type="CDD" id="cd05233">
    <property type="entry name" value="SDR_c"/>
    <property type="match status" value="1"/>
</dbReference>
<evidence type="ECO:0000256" key="2">
    <source>
        <dbReference type="ARBA" id="ARBA00023002"/>
    </source>
</evidence>
<dbReference type="STRING" id="1855383.SAMN05216548_1213"/>
<gene>
    <name evidence="3" type="ORF">SAMN05216548_1213</name>
</gene>
<sequence>MTEAGGIVRVRRLDVTNREDVAAFARAAVDEFGRIDVIVNNAGIMPLSPMSSLKVDEWEQMVDVNIKGVLWGIAAVLPTMNAQGSGHIINIASIGGLHVSPAVAAARRCHTAADRSAQPF</sequence>
<dbReference type="PRINTS" id="PR00081">
    <property type="entry name" value="GDHRDH"/>
</dbReference>
<dbReference type="AlphaFoldDB" id="A0A1H9PKS0"/>
<organism evidence="3 4">
    <name type="scientific">Faunimonas pinastri</name>
    <dbReference type="NCBI Taxonomy" id="1855383"/>
    <lineage>
        <taxon>Bacteria</taxon>
        <taxon>Pseudomonadati</taxon>
        <taxon>Pseudomonadota</taxon>
        <taxon>Alphaproteobacteria</taxon>
        <taxon>Hyphomicrobiales</taxon>
        <taxon>Afifellaceae</taxon>
        <taxon>Faunimonas</taxon>
    </lineage>
</organism>
<dbReference type="GO" id="GO:0016491">
    <property type="term" value="F:oxidoreductase activity"/>
    <property type="evidence" value="ECO:0007669"/>
    <property type="project" value="UniProtKB-KW"/>
</dbReference>
<name>A0A1H9PKS0_9HYPH</name>